<protein>
    <submittedName>
        <fullName evidence="7">LPS export ABC transporter permease LptF</fullName>
    </submittedName>
</protein>
<gene>
    <name evidence="7" type="ORF">MAE02_35300</name>
</gene>
<dbReference type="RefSeq" id="WP_114185057.1">
    <property type="nucleotide sequence ID" value="NZ_BJYU01000049.1"/>
</dbReference>
<dbReference type="EMBL" id="BJYU01000049">
    <property type="protein sequence ID" value="GEO15834.1"/>
    <property type="molecule type" value="Genomic_DNA"/>
</dbReference>
<dbReference type="GO" id="GO:0055085">
    <property type="term" value="P:transmembrane transport"/>
    <property type="evidence" value="ECO:0007669"/>
    <property type="project" value="InterPro"/>
</dbReference>
<dbReference type="PANTHER" id="PTHR33529">
    <property type="entry name" value="SLR0882 PROTEIN-RELATED"/>
    <property type="match status" value="1"/>
</dbReference>
<dbReference type="NCBIfam" id="TIGR04407">
    <property type="entry name" value="LptF_YjgP"/>
    <property type="match status" value="1"/>
</dbReference>
<dbReference type="GO" id="GO:0015920">
    <property type="term" value="P:lipopolysaccharide transport"/>
    <property type="evidence" value="ECO:0007669"/>
    <property type="project" value="TreeGrafter"/>
</dbReference>
<feature type="transmembrane region" description="Helical" evidence="6">
    <location>
        <begin position="307"/>
        <end position="329"/>
    </location>
</feature>
<keyword evidence="4 6" id="KW-1133">Transmembrane helix</keyword>
<reference evidence="7 8" key="1">
    <citation type="submission" date="2019-07" db="EMBL/GenBank/DDBJ databases">
        <title>Whole genome shotgun sequence of Microvirga aerophila NBRC 106136.</title>
        <authorList>
            <person name="Hosoyama A."/>
            <person name="Uohara A."/>
            <person name="Ohji S."/>
            <person name="Ichikawa N."/>
        </authorList>
    </citation>
    <scope>NUCLEOTIDE SEQUENCE [LARGE SCALE GENOMIC DNA]</scope>
    <source>
        <strain evidence="7 8">NBRC 106136</strain>
    </source>
</reference>
<evidence type="ECO:0000256" key="5">
    <source>
        <dbReference type="ARBA" id="ARBA00023136"/>
    </source>
</evidence>
<evidence type="ECO:0000313" key="7">
    <source>
        <dbReference type="EMBL" id="GEO15834.1"/>
    </source>
</evidence>
<feature type="transmembrane region" description="Helical" evidence="6">
    <location>
        <begin position="99"/>
        <end position="122"/>
    </location>
</feature>
<comment type="subcellular location">
    <subcellularLocation>
        <location evidence="1">Cell membrane</location>
        <topology evidence="1">Multi-pass membrane protein</topology>
    </subcellularLocation>
</comment>
<sequence length="387" mass="42375">MTLLERYILRNAFTAFVSCLVALTGVIWVTQALRELDLLTGKGQTVLIFLTVTGLSLPALISVISPVALFIATLYALNKLNSDSELIVMSAAGMRPLRLMRPFLTLAAFVCLAVGMITVYVMPASFQEMRNLVTKIRADFVATMAKEGQFITLDNGITFHYRERSGDALLGIFMEDQRNKDKVVVYLAERGQTVENNGQAYLVLEKGSIQRKEPNSRDSSIVAFERYAVDLNAFNNEDSTITYKPRERSTTQLIFPDKAETFYQMQPGRFRAELHDRLSSWLYPLAMVAIAFAALGDPRTTRQGRGLSIAAAVVGVIVLRIAGFAASSAVVRTPAAVVAVYGIPLLAIAISLMLILQGATLRSIRAKAGALLGRIAFPSRPSNSQKA</sequence>
<feature type="transmembrane region" description="Helical" evidence="6">
    <location>
        <begin position="45"/>
        <end position="78"/>
    </location>
</feature>
<keyword evidence="8" id="KW-1185">Reference proteome</keyword>
<proteinExistence type="predicted"/>
<organism evidence="7 8">
    <name type="scientific">Microvirga aerophila</name>
    <dbReference type="NCBI Taxonomy" id="670291"/>
    <lineage>
        <taxon>Bacteria</taxon>
        <taxon>Pseudomonadati</taxon>
        <taxon>Pseudomonadota</taxon>
        <taxon>Alphaproteobacteria</taxon>
        <taxon>Hyphomicrobiales</taxon>
        <taxon>Methylobacteriaceae</taxon>
        <taxon>Microvirga</taxon>
    </lineage>
</organism>
<evidence type="ECO:0000256" key="4">
    <source>
        <dbReference type="ARBA" id="ARBA00022989"/>
    </source>
</evidence>
<evidence type="ECO:0000313" key="8">
    <source>
        <dbReference type="Proteomes" id="UP000321085"/>
    </source>
</evidence>
<evidence type="ECO:0000256" key="2">
    <source>
        <dbReference type="ARBA" id="ARBA00022475"/>
    </source>
</evidence>
<feature type="transmembrane region" description="Helical" evidence="6">
    <location>
        <begin position="12"/>
        <end position="33"/>
    </location>
</feature>
<accession>A0A512BV40</accession>
<evidence type="ECO:0000256" key="1">
    <source>
        <dbReference type="ARBA" id="ARBA00004651"/>
    </source>
</evidence>
<dbReference type="Pfam" id="PF03739">
    <property type="entry name" value="LptF_LptG"/>
    <property type="match status" value="1"/>
</dbReference>
<dbReference type="OrthoDB" id="8477889at2"/>
<dbReference type="PANTHER" id="PTHR33529:SF6">
    <property type="entry name" value="YJGP_YJGQ FAMILY PERMEASE"/>
    <property type="match status" value="1"/>
</dbReference>
<dbReference type="AlphaFoldDB" id="A0A512BV40"/>
<dbReference type="GO" id="GO:0043190">
    <property type="term" value="C:ATP-binding cassette (ABC) transporter complex"/>
    <property type="evidence" value="ECO:0007669"/>
    <property type="project" value="InterPro"/>
</dbReference>
<keyword evidence="5 6" id="KW-0472">Membrane</keyword>
<evidence type="ECO:0000256" key="6">
    <source>
        <dbReference type="SAM" id="Phobius"/>
    </source>
</evidence>
<feature type="transmembrane region" description="Helical" evidence="6">
    <location>
        <begin position="278"/>
        <end position="295"/>
    </location>
</feature>
<evidence type="ECO:0000256" key="3">
    <source>
        <dbReference type="ARBA" id="ARBA00022692"/>
    </source>
</evidence>
<comment type="caution">
    <text evidence="7">The sequence shown here is derived from an EMBL/GenBank/DDBJ whole genome shotgun (WGS) entry which is preliminary data.</text>
</comment>
<keyword evidence="3 6" id="KW-0812">Transmembrane</keyword>
<keyword evidence="2" id="KW-1003">Cell membrane</keyword>
<feature type="transmembrane region" description="Helical" evidence="6">
    <location>
        <begin position="335"/>
        <end position="356"/>
    </location>
</feature>
<dbReference type="InterPro" id="IPR005495">
    <property type="entry name" value="LptG/LptF_permease"/>
</dbReference>
<dbReference type="InterPro" id="IPR030922">
    <property type="entry name" value="LptF"/>
</dbReference>
<dbReference type="Proteomes" id="UP000321085">
    <property type="component" value="Unassembled WGS sequence"/>
</dbReference>
<name>A0A512BV40_9HYPH</name>